<dbReference type="PANTHER" id="PTHR43747:SF1">
    <property type="entry name" value="SLR1998 PROTEIN"/>
    <property type="match status" value="1"/>
</dbReference>
<evidence type="ECO:0000313" key="1">
    <source>
        <dbReference type="EMBL" id="RJF81341.1"/>
    </source>
</evidence>
<dbReference type="AlphaFoldDB" id="A0A418VW27"/>
<dbReference type="InterPro" id="IPR036188">
    <property type="entry name" value="FAD/NAD-bd_sf"/>
</dbReference>
<name>A0A418VW27_9PROT</name>
<dbReference type="OrthoDB" id="9799983at2"/>
<evidence type="ECO:0000313" key="2">
    <source>
        <dbReference type="Proteomes" id="UP000283458"/>
    </source>
</evidence>
<dbReference type="PRINTS" id="PR00420">
    <property type="entry name" value="RNGMNOXGNASE"/>
</dbReference>
<dbReference type="RefSeq" id="WP_119831430.1">
    <property type="nucleotide sequence ID" value="NZ_QYUL01000002.1"/>
</dbReference>
<dbReference type="InterPro" id="IPR050816">
    <property type="entry name" value="Flavin-dep_Halogenase_NPB"/>
</dbReference>
<dbReference type="Gene3D" id="3.50.50.60">
    <property type="entry name" value="FAD/NAD(P)-binding domain"/>
    <property type="match status" value="1"/>
</dbReference>
<reference evidence="1 2" key="1">
    <citation type="submission" date="2018-09" db="EMBL/GenBank/DDBJ databases">
        <authorList>
            <person name="Zhu H."/>
        </authorList>
    </citation>
    <scope>NUCLEOTIDE SEQUENCE [LARGE SCALE GENOMIC DNA]</scope>
    <source>
        <strain evidence="1 2">K2W22B-5</strain>
    </source>
</reference>
<dbReference type="Gene3D" id="3.30.9.100">
    <property type="match status" value="1"/>
</dbReference>
<dbReference type="PANTHER" id="PTHR43747">
    <property type="entry name" value="FAD-BINDING PROTEIN"/>
    <property type="match status" value="1"/>
</dbReference>
<keyword evidence="2" id="KW-1185">Reference proteome</keyword>
<dbReference type="SUPFAM" id="SSF51905">
    <property type="entry name" value="FAD/NAD(P)-binding domain"/>
    <property type="match status" value="1"/>
</dbReference>
<dbReference type="Proteomes" id="UP000283458">
    <property type="component" value="Unassembled WGS sequence"/>
</dbReference>
<dbReference type="EMBL" id="QYUL01000002">
    <property type="protein sequence ID" value="RJF81341.1"/>
    <property type="molecule type" value="Genomic_DNA"/>
</dbReference>
<sequence>MQAAADALILGAGPAGVALACRLAAQGLLVDVIAARRSPAWEGLSPRVIVGLRRAGCGAAVAAAGEPARRAAHWNGQSSTLNHEHLVERARFDAALRRDLRSAGARLTEASVASLRRVDGLWQAFDVSGAPLSRAAFLVEARGRRAPSAGVTLDNGPRTVAIARIHQGDPGPAASAAASFADGWVWMAALPDGRRLLQFVVDAALVPPRVQLSDFHASLAAAVPEAAEWIARRAPLGVATARDATAALRGGLVGADWLRIGDAAFTSDPLSGHGVHSALGSAFAAAAVISSLRAAPDALPLVQRFVEERNADLFGHAAAVGNAFYRMERRWPERLFWRERSAWPSAPSPAAASGLRRQPVVVEGRIVEREVLVTPRMPRGVLTIEGVELAPLLRLAGAHESTTELAQRVGHTPAHVGTALSWLRQNGFLHSGGGLPLV</sequence>
<accession>A0A418VW27</accession>
<protein>
    <submittedName>
        <fullName evidence="1">FAD-dependent oxidoreductase</fullName>
    </submittedName>
</protein>
<comment type="caution">
    <text evidence="1">The sequence shown here is derived from an EMBL/GenBank/DDBJ whole genome shotgun (WGS) entry which is preliminary data.</text>
</comment>
<proteinExistence type="predicted"/>
<gene>
    <name evidence="1" type="ORF">D3877_14265</name>
</gene>
<organism evidence="1 2">
    <name type="scientific">Azospirillum cavernae</name>
    <dbReference type="NCBI Taxonomy" id="2320860"/>
    <lineage>
        <taxon>Bacteria</taxon>
        <taxon>Pseudomonadati</taxon>
        <taxon>Pseudomonadota</taxon>
        <taxon>Alphaproteobacteria</taxon>
        <taxon>Rhodospirillales</taxon>
        <taxon>Azospirillaceae</taxon>
        <taxon>Azospirillum</taxon>
    </lineage>
</organism>